<accession>A0A0R0ERY0</accession>
<protein>
    <submittedName>
        <fullName evidence="2 3">Uncharacterized protein</fullName>
    </submittedName>
</protein>
<dbReference type="Gramene" id="KRG93591">
    <property type="protein sequence ID" value="KRG93591"/>
    <property type="gene ID" value="GLYMA_19G026700"/>
</dbReference>
<dbReference type="InParanoid" id="A0A0R0ERY0"/>
<reference evidence="2" key="3">
    <citation type="submission" date="2018-07" db="EMBL/GenBank/DDBJ databases">
        <title>WGS assembly of Glycine max.</title>
        <authorList>
            <person name="Schmutz J."/>
            <person name="Cannon S."/>
            <person name="Schlueter J."/>
            <person name="Ma J."/>
            <person name="Mitros T."/>
            <person name="Nelson W."/>
            <person name="Hyten D."/>
            <person name="Song Q."/>
            <person name="Thelen J."/>
            <person name="Cheng J."/>
            <person name="Xu D."/>
            <person name="Hellsten U."/>
            <person name="May G."/>
            <person name="Yu Y."/>
            <person name="Sakurai T."/>
            <person name="Umezawa T."/>
            <person name="Bhattacharyya M."/>
            <person name="Sandhu D."/>
            <person name="Valliyodan B."/>
            <person name="Lindquist E."/>
            <person name="Peto M."/>
            <person name="Grant D."/>
            <person name="Shu S."/>
            <person name="Goodstein D."/>
            <person name="Barry K."/>
            <person name="Futrell-Griggs M."/>
            <person name="Abernathy B."/>
            <person name="Du J."/>
            <person name="Tian Z."/>
            <person name="Zhu L."/>
            <person name="Gill N."/>
            <person name="Joshi T."/>
            <person name="Libault M."/>
            <person name="Sethuraman A."/>
            <person name="Zhang X."/>
            <person name="Shinozaki K."/>
            <person name="Nguyen H."/>
            <person name="Wing R."/>
            <person name="Cregan P."/>
            <person name="Specht J."/>
            <person name="Grimwood J."/>
            <person name="Rokhsar D."/>
            <person name="Stacey G."/>
            <person name="Shoemaker R."/>
            <person name="Jackson S."/>
        </authorList>
    </citation>
    <scope>NUCLEOTIDE SEQUENCE</scope>
    <source>
        <tissue evidence="2">Callus</tissue>
    </source>
</reference>
<dbReference type="AlphaFoldDB" id="A0A0R0ERY0"/>
<dbReference type="EMBL" id="CM000852">
    <property type="protein sequence ID" value="KRG93591.1"/>
    <property type="molecule type" value="Genomic_DNA"/>
</dbReference>
<keyword evidence="4" id="KW-1185">Reference proteome</keyword>
<feature type="transmembrane region" description="Helical" evidence="1">
    <location>
        <begin position="44"/>
        <end position="62"/>
    </location>
</feature>
<feature type="transmembrane region" description="Helical" evidence="1">
    <location>
        <begin position="21"/>
        <end position="38"/>
    </location>
</feature>
<organism evidence="2">
    <name type="scientific">Glycine max</name>
    <name type="common">Soybean</name>
    <name type="synonym">Glycine hispida</name>
    <dbReference type="NCBI Taxonomy" id="3847"/>
    <lineage>
        <taxon>Eukaryota</taxon>
        <taxon>Viridiplantae</taxon>
        <taxon>Streptophyta</taxon>
        <taxon>Embryophyta</taxon>
        <taxon>Tracheophyta</taxon>
        <taxon>Spermatophyta</taxon>
        <taxon>Magnoliopsida</taxon>
        <taxon>eudicotyledons</taxon>
        <taxon>Gunneridae</taxon>
        <taxon>Pentapetalae</taxon>
        <taxon>rosids</taxon>
        <taxon>fabids</taxon>
        <taxon>Fabales</taxon>
        <taxon>Fabaceae</taxon>
        <taxon>Papilionoideae</taxon>
        <taxon>50 kb inversion clade</taxon>
        <taxon>NPAAA clade</taxon>
        <taxon>indigoferoid/millettioid clade</taxon>
        <taxon>Phaseoleae</taxon>
        <taxon>Glycine</taxon>
        <taxon>Glycine subgen. Soja</taxon>
    </lineage>
</organism>
<evidence type="ECO:0000313" key="2">
    <source>
        <dbReference type="EMBL" id="KRG93591.1"/>
    </source>
</evidence>
<name>A0A0R0ERY0_SOYBN</name>
<proteinExistence type="predicted"/>
<reference evidence="3" key="2">
    <citation type="submission" date="2018-02" db="UniProtKB">
        <authorList>
            <consortium name="EnsemblPlants"/>
        </authorList>
    </citation>
    <scope>IDENTIFICATION</scope>
    <source>
        <strain evidence="3">Williams 82</strain>
    </source>
</reference>
<sequence length="111" mass="13345">MEKVEEDTNLQKASIFISNKFVFFDSLTTFCLFLYFSQYKSLNFFVNLSLLWCPTFFGFYDFSQDKSFNFFGCSSFILFSEFSHYKKFKYFCVLEPFTACVAFWVYIWIIG</sequence>
<dbReference type="Proteomes" id="UP000008827">
    <property type="component" value="Chromosome 19"/>
</dbReference>
<evidence type="ECO:0000313" key="3">
    <source>
        <dbReference type="EnsemblPlants" id="KRG93591"/>
    </source>
</evidence>
<evidence type="ECO:0000313" key="4">
    <source>
        <dbReference type="Proteomes" id="UP000008827"/>
    </source>
</evidence>
<feature type="transmembrane region" description="Helical" evidence="1">
    <location>
        <begin position="90"/>
        <end position="110"/>
    </location>
</feature>
<gene>
    <name evidence="2" type="ORF">GLYMA_19G026700</name>
</gene>
<keyword evidence="1" id="KW-1133">Transmembrane helix</keyword>
<keyword evidence="1" id="KW-0812">Transmembrane</keyword>
<dbReference type="EnsemblPlants" id="KRG93591">
    <property type="protein sequence ID" value="KRG93591"/>
    <property type="gene ID" value="GLYMA_19G026700"/>
</dbReference>
<keyword evidence="1" id="KW-0472">Membrane</keyword>
<reference evidence="2 3" key="1">
    <citation type="journal article" date="2010" name="Nature">
        <title>Genome sequence of the palaeopolyploid soybean.</title>
        <authorList>
            <person name="Schmutz J."/>
            <person name="Cannon S.B."/>
            <person name="Schlueter J."/>
            <person name="Ma J."/>
            <person name="Mitros T."/>
            <person name="Nelson W."/>
            <person name="Hyten D.L."/>
            <person name="Song Q."/>
            <person name="Thelen J.J."/>
            <person name="Cheng J."/>
            <person name="Xu D."/>
            <person name="Hellsten U."/>
            <person name="May G.D."/>
            <person name="Yu Y."/>
            <person name="Sakurai T."/>
            <person name="Umezawa T."/>
            <person name="Bhattacharyya M.K."/>
            <person name="Sandhu D."/>
            <person name="Valliyodan B."/>
            <person name="Lindquist E."/>
            <person name="Peto M."/>
            <person name="Grant D."/>
            <person name="Shu S."/>
            <person name="Goodstein D."/>
            <person name="Barry K."/>
            <person name="Futrell-Griggs M."/>
            <person name="Abernathy B."/>
            <person name="Du J."/>
            <person name="Tian Z."/>
            <person name="Zhu L."/>
            <person name="Gill N."/>
            <person name="Joshi T."/>
            <person name="Libault M."/>
            <person name="Sethuraman A."/>
            <person name="Zhang X.-C."/>
            <person name="Shinozaki K."/>
            <person name="Nguyen H.T."/>
            <person name="Wing R.A."/>
            <person name="Cregan P."/>
            <person name="Specht J."/>
            <person name="Grimwood J."/>
            <person name="Rokhsar D."/>
            <person name="Stacey G."/>
            <person name="Shoemaker R.C."/>
            <person name="Jackson S.A."/>
        </authorList>
    </citation>
    <scope>NUCLEOTIDE SEQUENCE</scope>
    <source>
        <strain evidence="3">cv. Williams 82</strain>
        <tissue evidence="2">Callus</tissue>
    </source>
</reference>
<evidence type="ECO:0000256" key="1">
    <source>
        <dbReference type="SAM" id="Phobius"/>
    </source>
</evidence>